<evidence type="ECO:0000313" key="4">
    <source>
        <dbReference type="Proteomes" id="UP000027456"/>
    </source>
</evidence>
<keyword evidence="3" id="KW-0548">Nucleotidyltransferase</keyword>
<feature type="compositionally biased region" description="Polar residues" evidence="1">
    <location>
        <begin position="52"/>
        <end position="65"/>
    </location>
</feature>
<feature type="region of interest" description="Disordered" evidence="1">
    <location>
        <begin position="294"/>
        <end position="330"/>
    </location>
</feature>
<name>A0A074S6X1_9AGAM</name>
<sequence>MSNDPGSPIVASQASNTSSHNNLANRIATGISRASSIFSNSPRSSLKRFKSKNGSGVSIGSQAGSDDSDNRPRRIPNASSMNCIANVVAGEDETNQIIDATAHALDPTQPTQGESKSWDDLKNVQIDKTNSPITDFQDFGLEIETRNGRDELVRSGSNTPTPPRHKSSIREFSVGPDHFIHHIPDNWNPGNAWLDKIYEHLKANFEICRAAIKARVQGDVTEADRADTVRYMRAFTGAAFALAEDIEDIEYTVDAPVQSPKLHKDDTHVESSQDEERIIEVNMEDVHAAPTQEATWGSQPYADSTWHSEDTHAHVQPQHVHTPTPPAPEHQTEYEKLMAAIQGIHAKVDSEFERINKRFETIENSSRGPSHVNRSKASTHNAATSTVSTNTSTNVAQAQASRSKDDTPKSTSTSWANVVAKSKNATVQPKPSYQGGPSPNPNTSRNPNFVRFTFVFGTLTRPPQTSAVVIQQKVNSVINQHVGINGRLLSSQWNDKGNLTLNFSPSTSVQGIRNIEEPLRTVLGFGRAPLFQQGGAWSKIAIHDVDTGLSVKGEVRSQDSLLAELIDNNPCFKDVKITLKPDWTNHPDRLIELNKGFSSISVAFDDPKGSIGEKILNTPIFMFGRACRVQKWTSKPILHPWWGNIGRAKHIDPSQHVIYGTVNSPNWICLIPPGSSGPRGPGVVIYIRKGVKGLTFRFSDILPAHPDILAIDIYIHKSRTSIINVYLHGEHHNDALTHLISHPIPADHPLIIAGDFNLHHHEWALKGSSKAKAKPSLAAESLHDWIVENDLHIVNDFNTPTRRGRGKQEDSIIDLTIWNRHAMNAFQSFNWECSEEGSADSDHNAITWTLTPHDQVDTSGVTEPSPGYVIDEALKNEWVTAYKQAIEQAEIPSSPRTAEEAERSAQIILEAMSNATSKVMPIKKTGKRGIRSPWWNEECSRALRAIKEGTGRDSDTRADLASALRGAIRRARRSHADRICQRISTADEAFKVTNWYKGKRCAPLPPIKFQGNLVTHPADKAKAFTETFFPKHSSPNISLEPHGVPYVPKRDFHPITEEEILNALSNSSNTSAPGAFGTNYRLLKWAFAETPGIITGFYNSCLNLGYHPICLRNAVISIIPKPRRPDMALPKSYRPISLLETLSKCLEKVIANRLIFEAGKFDLIPQSQFGGRDLTSCTDAGLCLMHDIRTLWAKGKYVSLLTMDVSGYFNNIDHARLTYTLDRLGYANEICQWISSYLTNRTAQPKVDNVLCDPIALPSVGVPQGSPLSPILSSLYSIPLLCSIQDTNAHTFAYIDDFSILVYSHSHSHNVDILQDLVDNANTTLSYLGLDFEIPKSDLIHFVSPRQRPSSTKLVIHHIDGNEYVIEPRHVVRWLGFYLDQKLDFKDHVRYMSNKANAVLSGLKMLANTVRGLSVKHARLLYITCVRPILTYGSLLWAHGRRQKSLTGVLERSQNIGLRWLLGAFKTTPVRSMEHLASIPPMHVYLRKLSMNAAAKLRALPKQAELARRLPASWGTHDKTAIHTRRSKLAIHQQSPITRLANLSHPQAEPRIPYLNTPWIPDNPYPERLVLIPYAQGKAKETRVDTTKNANRLIDALAHEGTLVGFADGSKVVTEGECRVGLGFSITLK</sequence>
<evidence type="ECO:0000256" key="1">
    <source>
        <dbReference type="SAM" id="MobiDB-lite"/>
    </source>
</evidence>
<dbReference type="Pfam" id="PF14529">
    <property type="entry name" value="Exo_endo_phos_2"/>
    <property type="match status" value="1"/>
</dbReference>
<dbReference type="OrthoDB" id="412006at2759"/>
<gene>
    <name evidence="3" type="ORF">V565_242580</name>
</gene>
<dbReference type="PROSITE" id="PS50878">
    <property type="entry name" value="RT_POL"/>
    <property type="match status" value="1"/>
</dbReference>
<dbReference type="Pfam" id="PF00078">
    <property type="entry name" value="RVT_1"/>
    <property type="match status" value="1"/>
</dbReference>
<proteinExistence type="predicted"/>
<dbReference type="Proteomes" id="UP000027456">
    <property type="component" value="Unassembled WGS sequence"/>
</dbReference>
<keyword evidence="3" id="KW-0808">Transferase</keyword>
<protein>
    <submittedName>
        <fullName evidence="3">Reverse transcriptase</fullName>
    </submittedName>
</protein>
<dbReference type="InterPro" id="IPR043502">
    <property type="entry name" value="DNA/RNA_pol_sf"/>
</dbReference>
<dbReference type="PANTHER" id="PTHR33481">
    <property type="entry name" value="REVERSE TRANSCRIPTASE"/>
    <property type="match status" value="1"/>
</dbReference>
<dbReference type="InterPro" id="IPR000477">
    <property type="entry name" value="RT_dom"/>
</dbReference>
<feature type="region of interest" description="Disordered" evidence="1">
    <location>
        <begin position="360"/>
        <end position="447"/>
    </location>
</feature>
<dbReference type="PANTHER" id="PTHR33481:SF1">
    <property type="entry name" value="ENDONUCLEASE_EXONUCLEASE_PHOSPHATASE DOMAIN-CONTAINING PROTEIN-RELATED"/>
    <property type="match status" value="1"/>
</dbReference>
<keyword evidence="3" id="KW-0695">RNA-directed DNA polymerase</keyword>
<feature type="non-terminal residue" evidence="3">
    <location>
        <position position="1629"/>
    </location>
</feature>
<dbReference type="GO" id="GO:0003964">
    <property type="term" value="F:RNA-directed DNA polymerase activity"/>
    <property type="evidence" value="ECO:0007669"/>
    <property type="project" value="UniProtKB-KW"/>
</dbReference>
<evidence type="ECO:0000313" key="3">
    <source>
        <dbReference type="EMBL" id="KEP45772.1"/>
    </source>
</evidence>
<feature type="region of interest" description="Disordered" evidence="1">
    <location>
        <begin position="1"/>
        <end position="78"/>
    </location>
</feature>
<reference evidence="3 4" key="1">
    <citation type="submission" date="2013-12" db="EMBL/GenBank/DDBJ databases">
        <authorList>
            <person name="Cubeta M."/>
            <person name="Pakala S."/>
            <person name="Fedorova N."/>
            <person name="Thomas E."/>
            <person name="Dean R."/>
            <person name="Jabaji S."/>
            <person name="Neate S."/>
            <person name="Toda T."/>
            <person name="Tavantzis S."/>
            <person name="Vilgalys R."/>
            <person name="Bharathan N."/>
            <person name="Pakala S."/>
            <person name="Losada L.S."/>
            <person name="Zafar N."/>
            <person name="Nierman W."/>
        </authorList>
    </citation>
    <scope>NUCLEOTIDE SEQUENCE [LARGE SCALE GENOMIC DNA]</scope>
    <source>
        <strain evidence="3 4">123E</strain>
    </source>
</reference>
<feature type="compositionally biased region" description="Polar residues" evidence="1">
    <location>
        <begin position="32"/>
        <end position="44"/>
    </location>
</feature>
<accession>A0A074S6X1</accession>
<comment type="caution">
    <text evidence="3">The sequence shown here is derived from an EMBL/GenBank/DDBJ whole genome shotgun (WGS) entry which is preliminary data.</text>
</comment>
<feature type="domain" description="Reverse transcriptase" evidence="2">
    <location>
        <begin position="1100"/>
        <end position="1379"/>
    </location>
</feature>
<dbReference type="InterPro" id="IPR036691">
    <property type="entry name" value="Endo/exonu/phosph_ase_sf"/>
</dbReference>
<organism evidence="3 4">
    <name type="scientific">Rhizoctonia solani 123E</name>
    <dbReference type="NCBI Taxonomy" id="1423351"/>
    <lineage>
        <taxon>Eukaryota</taxon>
        <taxon>Fungi</taxon>
        <taxon>Dikarya</taxon>
        <taxon>Basidiomycota</taxon>
        <taxon>Agaricomycotina</taxon>
        <taxon>Agaricomycetes</taxon>
        <taxon>Cantharellales</taxon>
        <taxon>Ceratobasidiaceae</taxon>
        <taxon>Rhizoctonia</taxon>
    </lineage>
</organism>
<dbReference type="Gene3D" id="3.60.10.10">
    <property type="entry name" value="Endonuclease/exonuclease/phosphatase"/>
    <property type="match status" value="1"/>
</dbReference>
<dbReference type="HOGENOM" id="CLU_243255_0_0_1"/>
<dbReference type="EMBL" id="AZST01001508">
    <property type="protein sequence ID" value="KEP45772.1"/>
    <property type="molecule type" value="Genomic_DNA"/>
</dbReference>
<dbReference type="STRING" id="1423351.A0A074S6X1"/>
<feature type="compositionally biased region" description="Polar residues" evidence="1">
    <location>
        <begin position="1"/>
        <end position="24"/>
    </location>
</feature>
<keyword evidence="4" id="KW-1185">Reference proteome</keyword>
<dbReference type="SUPFAM" id="SSF56219">
    <property type="entry name" value="DNase I-like"/>
    <property type="match status" value="1"/>
</dbReference>
<evidence type="ECO:0000259" key="2">
    <source>
        <dbReference type="PROSITE" id="PS50878"/>
    </source>
</evidence>
<dbReference type="CDD" id="cd01650">
    <property type="entry name" value="RT_nLTR_like"/>
    <property type="match status" value="1"/>
</dbReference>
<dbReference type="InterPro" id="IPR005135">
    <property type="entry name" value="Endo/exonuclease/phosphatase"/>
</dbReference>
<dbReference type="SUPFAM" id="SSF56672">
    <property type="entry name" value="DNA/RNA polymerases"/>
    <property type="match status" value="1"/>
</dbReference>
<feature type="compositionally biased region" description="Low complexity" evidence="1">
    <location>
        <begin position="378"/>
        <end position="396"/>
    </location>
</feature>